<accession>A0ABS2RJ85</accession>
<protein>
    <submittedName>
        <fullName evidence="2">Uncharacterized protein</fullName>
    </submittedName>
</protein>
<organism evidence="2 3">
    <name type="scientific">Microlunatus panaciterrae</name>
    <dbReference type="NCBI Taxonomy" id="400768"/>
    <lineage>
        <taxon>Bacteria</taxon>
        <taxon>Bacillati</taxon>
        <taxon>Actinomycetota</taxon>
        <taxon>Actinomycetes</taxon>
        <taxon>Propionibacteriales</taxon>
        <taxon>Propionibacteriaceae</taxon>
        <taxon>Microlunatus</taxon>
    </lineage>
</organism>
<reference evidence="2 3" key="1">
    <citation type="submission" date="2021-01" db="EMBL/GenBank/DDBJ databases">
        <title>Sequencing the genomes of 1000 actinobacteria strains.</title>
        <authorList>
            <person name="Klenk H.-P."/>
        </authorList>
    </citation>
    <scope>NUCLEOTIDE SEQUENCE [LARGE SCALE GENOMIC DNA]</scope>
    <source>
        <strain evidence="2 3">DSM 18662</strain>
    </source>
</reference>
<name>A0ABS2RJ85_9ACTN</name>
<keyword evidence="3" id="KW-1185">Reference proteome</keyword>
<comment type="caution">
    <text evidence="2">The sequence shown here is derived from an EMBL/GenBank/DDBJ whole genome shotgun (WGS) entry which is preliminary data.</text>
</comment>
<dbReference type="RefSeq" id="WP_204916647.1">
    <property type="nucleotide sequence ID" value="NZ_BAAAQP010000011.1"/>
</dbReference>
<keyword evidence="1" id="KW-0472">Membrane</keyword>
<evidence type="ECO:0000313" key="3">
    <source>
        <dbReference type="Proteomes" id="UP000704762"/>
    </source>
</evidence>
<keyword evidence="1" id="KW-1133">Transmembrane helix</keyword>
<keyword evidence="1" id="KW-0812">Transmembrane</keyword>
<gene>
    <name evidence="2" type="ORF">JOE57_000955</name>
</gene>
<evidence type="ECO:0000313" key="2">
    <source>
        <dbReference type="EMBL" id="MBM7798034.1"/>
    </source>
</evidence>
<proteinExistence type="predicted"/>
<feature type="transmembrane region" description="Helical" evidence="1">
    <location>
        <begin position="21"/>
        <end position="43"/>
    </location>
</feature>
<dbReference type="Proteomes" id="UP000704762">
    <property type="component" value="Unassembled WGS sequence"/>
</dbReference>
<evidence type="ECO:0000256" key="1">
    <source>
        <dbReference type="SAM" id="Phobius"/>
    </source>
</evidence>
<sequence>MTAAAPTLAYRRSFRLDRTTLVRVAVAVAVIGALLAGGTYLVGGCHRMLTVAPRGSAGSGGAVVTGYGWSWSPPGFTVRYSDGSEQSRLWW</sequence>
<dbReference type="EMBL" id="JAFBCF010000001">
    <property type="protein sequence ID" value="MBM7798034.1"/>
    <property type="molecule type" value="Genomic_DNA"/>
</dbReference>